<reference evidence="2" key="1">
    <citation type="submission" date="2022-11" db="UniProtKB">
        <authorList>
            <consortium name="WormBaseParasite"/>
        </authorList>
    </citation>
    <scope>IDENTIFICATION</scope>
</reference>
<protein>
    <submittedName>
        <fullName evidence="2">Uncharacterized protein</fullName>
    </submittedName>
</protein>
<accession>A0A915HGI2</accession>
<dbReference type="WBParaSite" id="nRc.2.0.1.t00745-RA">
    <property type="protein sequence ID" value="nRc.2.0.1.t00745-RA"/>
    <property type="gene ID" value="nRc.2.0.1.g00745"/>
</dbReference>
<organism evidence="1 2">
    <name type="scientific">Romanomermis culicivorax</name>
    <name type="common">Nematode worm</name>
    <dbReference type="NCBI Taxonomy" id="13658"/>
    <lineage>
        <taxon>Eukaryota</taxon>
        <taxon>Metazoa</taxon>
        <taxon>Ecdysozoa</taxon>
        <taxon>Nematoda</taxon>
        <taxon>Enoplea</taxon>
        <taxon>Dorylaimia</taxon>
        <taxon>Mermithida</taxon>
        <taxon>Mermithoidea</taxon>
        <taxon>Mermithidae</taxon>
        <taxon>Romanomermis</taxon>
    </lineage>
</organism>
<keyword evidence="1" id="KW-1185">Reference proteome</keyword>
<sequence>MELRAILKNEITKLLSNSDSIDIDLICEQNWVVEHGRFSKLDHMAWNDPMWNPGERVQIPPCSEELHFLGKGKKYILFYWTNRKK</sequence>
<name>A0A915HGI2_ROMCU</name>
<evidence type="ECO:0000313" key="1">
    <source>
        <dbReference type="Proteomes" id="UP000887565"/>
    </source>
</evidence>
<dbReference type="AlphaFoldDB" id="A0A915HGI2"/>
<dbReference type="Proteomes" id="UP000887565">
    <property type="component" value="Unplaced"/>
</dbReference>
<evidence type="ECO:0000313" key="2">
    <source>
        <dbReference type="WBParaSite" id="nRc.2.0.1.t00745-RA"/>
    </source>
</evidence>
<proteinExistence type="predicted"/>